<protein>
    <submittedName>
        <fullName evidence="2">Uncharacterized protein</fullName>
    </submittedName>
</protein>
<dbReference type="AlphaFoldDB" id="A0A8W8JEI8"/>
<dbReference type="EnsemblMetazoa" id="G1885.1">
    <property type="protein sequence ID" value="G1885.1:cds"/>
    <property type="gene ID" value="G1885"/>
</dbReference>
<dbReference type="PANTHER" id="PTHR24024">
    <property type="entry name" value="PULMONARY SURFACTANT-ASSOCIATED PROTEIN A"/>
    <property type="match status" value="1"/>
</dbReference>
<evidence type="ECO:0000256" key="1">
    <source>
        <dbReference type="SAM" id="MobiDB-lite"/>
    </source>
</evidence>
<dbReference type="PANTHER" id="PTHR24024:SF18">
    <property type="entry name" value="SHORT-CHAIN COLLAGEN C4-LIKE"/>
    <property type="match status" value="1"/>
</dbReference>
<dbReference type="Proteomes" id="UP000005408">
    <property type="component" value="Unassembled WGS sequence"/>
</dbReference>
<dbReference type="SUPFAM" id="SSF50494">
    <property type="entry name" value="Trypsin-like serine proteases"/>
    <property type="match status" value="1"/>
</dbReference>
<organism evidence="2 3">
    <name type="scientific">Magallana gigas</name>
    <name type="common">Pacific oyster</name>
    <name type="synonym">Crassostrea gigas</name>
    <dbReference type="NCBI Taxonomy" id="29159"/>
    <lineage>
        <taxon>Eukaryota</taxon>
        <taxon>Metazoa</taxon>
        <taxon>Spiralia</taxon>
        <taxon>Lophotrochozoa</taxon>
        <taxon>Mollusca</taxon>
        <taxon>Bivalvia</taxon>
        <taxon>Autobranchia</taxon>
        <taxon>Pteriomorphia</taxon>
        <taxon>Ostreida</taxon>
        <taxon>Ostreoidea</taxon>
        <taxon>Ostreidae</taxon>
        <taxon>Magallana</taxon>
    </lineage>
</organism>
<accession>A0A8W8JEI8</accession>
<reference evidence="2" key="1">
    <citation type="submission" date="2022-08" db="UniProtKB">
        <authorList>
            <consortium name="EnsemblMetazoa"/>
        </authorList>
    </citation>
    <scope>IDENTIFICATION</scope>
    <source>
        <strain evidence="2">05x7-T-G4-1.051#20</strain>
    </source>
</reference>
<feature type="region of interest" description="Disordered" evidence="1">
    <location>
        <begin position="522"/>
        <end position="547"/>
    </location>
</feature>
<sequence length="772" mass="86953">MPKIKTIRKTLKSALEQSCSINNRCRRRNGLSHKENLPLTLCSPKQHFSTSKARQAVVIPVASEDIDCSTKLFPHFIHVCNLTTDFINRAAKVTRIPQHRFSFDRLKVHVKVHRLDTLATELKFHGQGMTSTPTLYVCKTEQISKRNGILFMGSKAFKKTKNMLSVRNLDTLSIRSVITDPEVREIHEALTELLETPVWELLNKMKQNMQMSDASHQIDMLSMELDVLLNTVKHVASKDMINDGAPERQAYSNIPEEIKDYLLRKREINGFGIWNKNEIRVFVNHENKRRHLRENMLRIFTDTFKTKLNLHIMVGKPCICFYSQQGDKIYRSSSSEEANDQNSYGTLGGFVSDQNNDTLVLTCSHVCQKRDIIFADDNDHGRVRIGNCVFSNDLQTKTIDEFIDVALVKIDDDALNRCNLSMLNNTLQQSNVKIYLENLQKLVSRAFVYKIGASTSVTKGLITSPEFHLKITGGRAELFFVSDIADIPFAEKGDSGSIVFMIENSSALDTIHVIGMVSGELTPNKPSGEIEKVDENRKSEKKDDEGAKKEIHALQQEVQQQKSENQVLRNDVDDLKRRFRAMESESGNQGSVFIRWGKHTCPSLSGTEQLYFGTAGGSFYTHSGGGANTLCLPHHTEPLPDNFPVVFQGNRTDNVGYLYGGEYQFSLKDVVVQDDVPCSVCRAKMATSTLMIPAKRSCPSGWTMQYTGLLTSEWHGGQMAEYLCVDEDPDFVERSRVNENGRLFYPVVTVCGTLPCPPYKSSTLVACVVCSA</sequence>
<feature type="compositionally biased region" description="Basic and acidic residues" evidence="1">
    <location>
        <begin position="528"/>
        <end position="547"/>
    </location>
</feature>
<name>A0A8W8JEI8_MAGGI</name>
<dbReference type="InterPro" id="IPR051077">
    <property type="entry name" value="Ca-dependent_lectin"/>
</dbReference>
<evidence type="ECO:0000313" key="3">
    <source>
        <dbReference type="Proteomes" id="UP000005408"/>
    </source>
</evidence>
<dbReference type="InterPro" id="IPR009003">
    <property type="entry name" value="Peptidase_S1_PA"/>
</dbReference>
<proteinExistence type="predicted"/>
<evidence type="ECO:0000313" key="2">
    <source>
        <dbReference type="EnsemblMetazoa" id="G1885.1:cds"/>
    </source>
</evidence>
<keyword evidence="3" id="KW-1185">Reference proteome</keyword>
<dbReference type="GO" id="GO:0005615">
    <property type="term" value="C:extracellular space"/>
    <property type="evidence" value="ECO:0007669"/>
    <property type="project" value="TreeGrafter"/>
</dbReference>